<dbReference type="OrthoDB" id="6108017at2759"/>
<dbReference type="AlphaFoldDB" id="A0A7R9GKP2"/>
<dbReference type="SMART" id="SM00326">
    <property type="entry name" value="SH3"/>
    <property type="match status" value="1"/>
</dbReference>
<dbReference type="FunFam" id="2.30.29.30:FF:000075">
    <property type="entry name" value="unconventional myosin-VIIa"/>
    <property type="match status" value="1"/>
</dbReference>
<evidence type="ECO:0000256" key="1">
    <source>
        <dbReference type="ARBA" id="ARBA00004496"/>
    </source>
</evidence>
<dbReference type="InterPro" id="IPR051567">
    <property type="entry name" value="Unconventional_Myosin_ATPase"/>
</dbReference>
<dbReference type="Gene3D" id="1.20.80.10">
    <property type="match status" value="1"/>
</dbReference>
<dbReference type="CDD" id="cd14473">
    <property type="entry name" value="FERM_B-lobe"/>
    <property type="match status" value="1"/>
</dbReference>
<dbReference type="PROSITE" id="PS51016">
    <property type="entry name" value="MYTH4"/>
    <property type="match status" value="2"/>
</dbReference>
<keyword evidence="5" id="KW-0009">Actin-binding</keyword>
<evidence type="ECO:0000259" key="7">
    <source>
        <dbReference type="PROSITE" id="PS50002"/>
    </source>
</evidence>
<evidence type="ECO:0000313" key="9">
    <source>
        <dbReference type="EMBL" id="CAD7284684.1"/>
    </source>
</evidence>
<dbReference type="Gene3D" id="2.30.30.40">
    <property type="entry name" value="SH3 Domains"/>
    <property type="match status" value="1"/>
</dbReference>
<dbReference type="PANTHER" id="PTHR22692">
    <property type="entry name" value="MYOSIN VII, XV"/>
    <property type="match status" value="1"/>
</dbReference>
<sequence length="646" mass="73115">ASLALWITILRFMGDLPEPKYHTMDRDNVSVMSKVTATLGRSFVKSREFQEAQRMDEMIEDGRMENGTAGGGSGRSIRHKLVSLTLKRKNKLGEDVRRRLQEDEAEAAAESYHSWLESRPTSNLEKLHFIIGHGILRAELRDEVVRGVKFGEYRCDKEEDLAMIAAQQFYIEFGGPDIHPERLLNTLPNYIPDYCLAGQDEAVALDRWAKLTITAFKKAYYVKEKAPSLAVKEDVVSYAKFKWPLLFSRFYEAFRYSGPNLPKNDVIIAVNWTGVYVVDDQEKVLLELSFPEITSMTAHKSNKAVAQTFTITTIRGEEFTFQSPNSEDIRDLVMYFLEGLRKRSRHVIAVQDYKAPVPSGDTGTMSSTASTTMFLSFAKGDLIELEDDSSGETAMNTGWCVGRSTTTKERGDFPAETVYILPCLSRPPPEILALFSGEAGAEHHRRLIGTGGSVSGIGGDGVGVQKLHTLEEYAIDHFRLPAKRTMSRALTLTSARRGGKDELWRHSREPVRQPLLKKLLTKEELAMEAVGAFTAILKYMGDLPSRRSRTGNELTDQIFDGPLKHEILRDEVYCQIMKQLTDNRNRLSEERGWELMWLATGLFASSQNLLKELNQFLRTRPHPIALDAIQRLQKTIRNGQRKYPPH</sequence>
<feature type="domain" description="MyTH4" evidence="8">
    <location>
        <begin position="506"/>
        <end position="646"/>
    </location>
</feature>
<dbReference type="PANTHER" id="PTHR22692:SF33">
    <property type="entry name" value="MYOSIN"/>
    <property type="match status" value="1"/>
</dbReference>
<evidence type="ECO:0000256" key="3">
    <source>
        <dbReference type="ARBA" id="ARBA00022490"/>
    </source>
</evidence>
<dbReference type="InterPro" id="IPR001452">
    <property type="entry name" value="SH3_domain"/>
</dbReference>
<dbReference type="Proteomes" id="UP000678499">
    <property type="component" value="Unassembled WGS sequence"/>
</dbReference>
<feature type="domain" description="SH3" evidence="7">
    <location>
        <begin position="342"/>
        <end position="423"/>
    </location>
</feature>
<evidence type="ECO:0000313" key="10">
    <source>
        <dbReference type="Proteomes" id="UP000678499"/>
    </source>
</evidence>
<dbReference type="GO" id="GO:0003779">
    <property type="term" value="F:actin binding"/>
    <property type="evidence" value="ECO:0007669"/>
    <property type="project" value="UniProtKB-KW"/>
</dbReference>
<evidence type="ECO:0000256" key="5">
    <source>
        <dbReference type="ARBA" id="ARBA00023203"/>
    </source>
</evidence>
<organism evidence="9">
    <name type="scientific">Notodromas monacha</name>
    <dbReference type="NCBI Taxonomy" id="399045"/>
    <lineage>
        <taxon>Eukaryota</taxon>
        <taxon>Metazoa</taxon>
        <taxon>Ecdysozoa</taxon>
        <taxon>Arthropoda</taxon>
        <taxon>Crustacea</taxon>
        <taxon>Oligostraca</taxon>
        <taxon>Ostracoda</taxon>
        <taxon>Podocopa</taxon>
        <taxon>Podocopida</taxon>
        <taxon>Cypridocopina</taxon>
        <taxon>Cypridoidea</taxon>
        <taxon>Cyprididae</taxon>
        <taxon>Notodromas</taxon>
    </lineage>
</organism>
<dbReference type="InterPro" id="IPR000857">
    <property type="entry name" value="MyTH4_dom"/>
</dbReference>
<dbReference type="PROSITE" id="PS50002">
    <property type="entry name" value="SH3"/>
    <property type="match status" value="1"/>
</dbReference>
<dbReference type="Pfam" id="PF00784">
    <property type="entry name" value="MyTH4"/>
    <property type="match status" value="1"/>
</dbReference>
<reference evidence="9" key="1">
    <citation type="submission" date="2020-11" db="EMBL/GenBank/DDBJ databases">
        <authorList>
            <person name="Tran Van P."/>
        </authorList>
    </citation>
    <scope>NUCLEOTIDE SEQUENCE</scope>
</reference>
<dbReference type="InterPro" id="IPR011993">
    <property type="entry name" value="PH-like_dom_sf"/>
</dbReference>
<dbReference type="GO" id="GO:0005737">
    <property type="term" value="C:cytoplasm"/>
    <property type="evidence" value="ECO:0007669"/>
    <property type="project" value="UniProtKB-SubCell"/>
</dbReference>
<keyword evidence="3" id="KW-0963">Cytoplasm</keyword>
<dbReference type="Pfam" id="PF21998">
    <property type="entry name" value="FERM_C1_MyoVII"/>
    <property type="match status" value="1"/>
</dbReference>
<protein>
    <submittedName>
        <fullName evidence="9">Uncharacterized protein</fullName>
    </submittedName>
</protein>
<feature type="non-terminal residue" evidence="9">
    <location>
        <position position="1"/>
    </location>
</feature>
<keyword evidence="2 6" id="KW-0728">SH3 domain</keyword>
<keyword evidence="4" id="KW-0677">Repeat</keyword>
<feature type="domain" description="MyTH4" evidence="8">
    <location>
        <begin position="1"/>
        <end position="236"/>
    </location>
</feature>
<gene>
    <name evidence="9" type="ORF">NMOB1V02_LOCUS12289</name>
</gene>
<dbReference type="Gene3D" id="1.25.40.530">
    <property type="entry name" value="MyTH4 domain"/>
    <property type="match status" value="2"/>
</dbReference>
<dbReference type="InterPro" id="IPR038185">
    <property type="entry name" value="MyTH4_dom_sf"/>
</dbReference>
<dbReference type="GO" id="GO:0005856">
    <property type="term" value="C:cytoskeleton"/>
    <property type="evidence" value="ECO:0007669"/>
    <property type="project" value="InterPro"/>
</dbReference>
<dbReference type="CDD" id="cd13198">
    <property type="entry name" value="FERM_C1_MyoVII"/>
    <property type="match status" value="1"/>
</dbReference>
<dbReference type="SUPFAM" id="SSF50044">
    <property type="entry name" value="SH3-domain"/>
    <property type="match status" value="1"/>
</dbReference>
<keyword evidence="10" id="KW-1185">Reference proteome</keyword>
<dbReference type="SUPFAM" id="SSF47031">
    <property type="entry name" value="Second domain of FERM"/>
    <property type="match status" value="1"/>
</dbReference>
<dbReference type="InterPro" id="IPR036028">
    <property type="entry name" value="SH3-like_dom_sf"/>
</dbReference>
<evidence type="ECO:0000256" key="6">
    <source>
        <dbReference type="PROSITE-ProRule" id="PRU00192"/>
    </source>
</evidence>
<dbReference type="InterPro" id="IPR035963">
    <property type="entry name" value="FERM_2"/>
</dbReference>
<proteinExistence type="predicted"/>
<dbReference type="InterPro" id="IPR014352">
    <property type="entry name" value="FERM/acyl-CoA-bd_prot_sf"/>
</dbReference>
<feature type="non-terminal residue" evidence="9">
    <location>
        <position position="646"/>
    </location>
</feature>
<accession>A0A7R9GKP2</accession>
<dbReference type="EMBL" id="CAJPEX010009274">
    <property type="protein sequence ID" value="CAG0924836.1"/>
    <property type="molecule type" value="Genomic_DNA"/>
</dbReference>
<evidence type="ECO:0000256" key="2">
    <source>
        <dbReference type="ARBA" id="ARBA00022443"/>
    </source>
</evidence>
<dbReference type="Gene3D" id="2.30.29.30">
    <property type="entry name" value="Pleckstrin-homology domain (PH domain)/Phosphotyrosine-binding domain (PTB)"/>
    <property type="match status" value="1"/>
</dbReference>
<comment type="subcellular location">
    <subcellularLocation>
        <location evidence="1">Cytoplasm</location>
    </subcellularLocation>
</comment>
<evidence type="ECO:0000256" key="4">
    <source>
        <dbReference type="ARBA" id="ARBA00022737"/>
    </source>
</evidence>
<dbReference type="SMART" id="SM00139">
    <property type="entry name" value="MyTH4"/>
    <property type="match status" value="1"/>
</dbReference>
<evidence type="ECO:0000259" key="8">
    <source>
        <dbReference type="PROSITE" id="PS51016"/>
    </source>
</evidence>
<name>A0A7R9GKP2_9CRUS</name>
<dbReference type="EMBL" id="OA891311">
    <property type="protein sequence ID" value="CAD7284684.1"/>
    <property type="molecule type" value="Genomic_DNA"/>
</dbReference>
<dbReference type="InterPro" id="IPR041793">
    <property type="entry name" value="MyoVII_FERM_C1"/>
</dbReference>
<dbReference type="InterPro" id="IPR019748">
    <property type="entry name" value="FERM_central"/>
</dbReference>